<dbReference type="SMART" id="SM00408">
    <property type="entry name" value="IGc2"/>
    <property type="match status" value="1"/>
</dbReference>
<dbReference type="GeneID" id="115307073"/>
<keyword evidence="6" id="KW-0732">Signal</keyword>
<dbReference type="GO" id="GO:0050852">
    <property type="term" value="P:T cell receptor signaling pathway"/>
    <property type="evidence" value="ECO:0007669"/>
    <property type="project" value="UniProtKB-ARBA"/>
</dbReference>
<dbReference type="AlphaFoldDB" id="A0A673VCN8"/>
<dbReference type="InterPro" id="IPR013783">
    <property type="entry name" value="Ig-like_fold"/>
</dbReference>
<evidence type="ECO:0000256" key="6">
    <source>
        <dbReference type="ARBA" id="ARBA00022729"/>
    </source>
</evidence>
<keyword evidence="7" id="KW-0391">Immunity</keyword>
<dbReference type="Ensembl" id="ENSSSUT00005039474.1">
    <property type="protein sequence ID" value="ENSSSUP00005034639.1"/>
    <property type="gene ID" value="ENSSSUG00005022265.1"/>
</dbReference>
<dbReference type="GO" id="GO:0002250">
    <property type="term" value="P:adaptive immune response"/>
    <property type="evidence" value="ECO:0007669"/>
    <property type="project" value="UniProtKB-KW"/>
</dbReference>
<dbReference type="PROSITE" id="PS50835">
    <property type="entry name" value="IG_LIKE"/>
    <property type="match status" value="1"/>
</dbReference>
<evidence type="ECO:0000256" key="9">
    <source>
        <dbReference type="ARBA" id="ARBA00023130"/>
    </source>
</evidence>
<dbReference type="OrthoDB" id="9947847at2759"/>
<evidence type="ECO:0000256" key="16">
    <source>
        <dbReference type="SAM" id="Phobius"/>
    </source>
</evidence>
<keyword evidence="12" id="KW-0675">Receptor</keyword>
<dbReference type="FunFam" id="2.60.40.10:FF:001422">
    <property type="entry name" value="T-cell surface glycoprotein CD3 epsilon chain"/>
    <property type="match status" value="1"/>
</dbReference>
<protein>
    <recommendedName>
        <fullName evidence="2">T-cell surface glycoprotein CD3 epsilon chain</fullName>
    </recommendedName>
</protein>
<keyword evidence="8 16" id="KW-1133">Transmembrane helix</keyword>
<dbReference type="InterPro" id="IPR007110">
    <property type="entry name" value="Ig-like_dom"/>
</dbReference>
<accession>A0A673VCN8</accession>
<evidence type="ECO:0000256" key="12">
    <source>
        <dbReference type="ARBA" id="ARBA00023170"/>
    </source>
</evidence>
<evidence type="ECO:0000256" key="14">
    <source>
        <dbReference type="ARBA" id="ARBA00049718"/>
    </source>
</evidence>
<dbReference type="PANTHER" id="PTHR10570:SF9">
    <property type="entry name" value="T-CELL SURFACE GLYCOPROTEIN CD3 EPSILON CHAIN"/>
    <property type="match status" value="1"/>
</dbReference>
<evidence type="ECO:0000256" key="2">
    <source>
        <dbReference type="ARBA" id="ARBA00021773"/>
    </source>
</evidence>
<keyword evidence="11" id="KW-1015">Disulfide bond</keyword>
<evidence type="ECO:0000313" key="18">
    <source>
        <dbReference type="Ensembl" id="ENSSSUP00005034639.1"/>
    </source>
</evidence>
<dbReference type="RefSeq" id="XP_029813583.1">
    <property type="nucleotide sequence ID" value="XM_029957723.1"/>
</dbReference>
<dbReference type="GO" id="GO:0004888">
    <property type="term" value="F:transmembrane signaling receptor activity"/>
    <property type="evidence" value="ECO:0007669"/>
    <property type="project" value="InterPro"/>
</dbReference>
<dbReference type="GO" id="GO:0009897">
    <property type="term" value="C:external side of plasma membrane"/>
    <property type="evidence" value="ECO:0007669"/>
    <property type="project" value="TreeGrafter"/>
</dbReference>
<dbReference type="InterPro" id="IPR003110">
    <property type="entry name" value="Phos_immunorcpt_sig_ITAM"/>
</dbReference>
<evidence type="ECO:0000256" key="5">
    <source>
        <dbReference type="ARBA" id="ARBA00022692"/>
    </source>
</evidence>
<comment type="subunit">
    <text evidence="14">The TCR-CD3 complex is composed of a CD3D/CD3E and a CD3G/CD3E heterodimers that preferentially associate with TCRalpha and TCRbeta, respectively, to form TCRalpha/CD3E/CD3G and TCRbeta/CD3G/CD3E trimers. In turn, the hexamer interacts with CD3Z homodimer to form the TCR-CD3 complex. Alternatively, TCRalpha and TCRbeta can be replaced by TCRgamma and TCRdelta. Interacts with CD6. Interacts (via Proline-rich sequence) with NCK1; the interaction is ligand dependent but independent of tyrosine kinase activation.</text>
</comment>
<dbReference type="GO" id="GO:0042102">
    <property type="term" value="P:positive regulation of T cell proliferation"/>
    <property type="evidence" value="ECO:0007669"/>
    <property type="project" value="UniProtKB-ARBA"/>
</dbReference>
<dbReference type="PANTHER" id="PTHR10570">
    <property type="entry name" value="T-CELL SURFACE GLYCOPROTEIN CD3 GAMMA CHAIN / DELTA CHAIN"/>
    <property type="match status" value="1"/>
</dbReference>
<dbReference type="GO" id="GO:0009966">
    <property type="term" value="P:regulation of signal transduction"/>
    <property type="evidence" value="ECO:0007669"/>
    <property type="project" value="UniProtKB-ARBA"/>
</dbReference>
<evidence type="ECO:0000313" key="19">
    <source>
        <dbReference type="Proteomes" id="UP000472268"/>
    </source>
</evidence>
<keyword evidence="10 16" id="KW-0472">Membrane</keyword>
<keyword evidence="4" id="KW-0597">Phosphoprotein</keyword>
<dbReference type="Proteomes" id="UP000472268">
    <property type="component" value="Chromosome 11"/>
</dbReference>
<reference evidence="18" key="2">
    <citation type="submission" date="2025-08" db="UniProtKB">
        <authorList>
            <consortium name="Ensembl"/>
        </authorList>
    </citation>
    <scope>IDENTIFICATION</scope>
</reference>
<dbReference type="CTD" id="916"/>
<dbReference type="GO" id="GO:0045059">
    <property type="term" value="P:positive thymic T cell selection"/>
    <property type="evidence" value="ECO:0007669"/>
    <property type="project" value="TreeGrafter"/>
</dbReference>
<evidence type="ECO:0000256" key="15">
    <source>
        <dbReference type="SAM" id="MobiDB-lite"/>
    </source>
</evidence>
<evidence type="ECO:0000256" key="4">
    <source>
        <dbReference type="ARBA" id="ARBA00022553"/>
    </source>
</evidence>
<dbReference type="InterPro" id="IPR003598">
    <property type="entry name" value="Ig_sub2"/>
</dbReference>
<organism evidence="18 19">
    <name type="scientific">Suricata suricatta</name>
    <name type="common">Meerkat</name>
    <dbReference type="NCBI Taxonomy" id="37032"/>
    <lineage>
        <taxon>Eukaryota</taxon>
        <taxon>Metazoa</taxon>
        <taxon>Chordata</taxon>
        <taxon>Craniata</taxon>
        <taxon>Vertebrata</taxon>
        <taxon>Euteleostomi</taxon>
        <taxon>Mammalia</taxon>
        <taxon>Eutheria</taxon>
        <taxon>Laurasiatheria</taxon>
        <taxon>Carnivora</taxon>
        <taxon>Feliformia</taxon>
        <taxon>Herpestidae</taxon>
        <taxon>Suricata</taxon>
    </lineage>
</organism>
<evidence type="ECO:0000256" key="8">
    <source>
        <dbReference type="ARBA" id="ARBA00022989"/>
    </source>
</evidence>
<feature type="region of interest" description="Disordered" evidence="15">
    <location>
        <begin position="1"/>
        <end position="22"/>
    </location>
</feature>
<dbReference type="GO" id="GO:0042105">
    <property type="term" value="C:alpha-beta T cell receptor complex"/>
    <property type="evidence" value="ECO:0007669"/>
    <property type="project" value="UniProtKB-ARBA"/>
</dbReference>
<dbReference type="SMART" id="SM00077">
    <property type="entry name" value="ITAM"/>
    <property type="match status" value="1"/>
</dbReference>
<dbReference type="Pfam" id="PF16681">
    <property type="entry name" value="Ig_5"/>
    <property type="match status" value="1"/>
</dbReference>
<feature type="region of interest" description="Disordered" evidence="15">
    <location>
        <begin position="207"/>
        <end position="257"/>
    </location>
</feature>
<keyword evidence="13" id="KW-0393">Immunoglobulin domain</keyword>
<evidence type="ECO:0000256" key="3">
    <source>
        <dbReference type="ARBA" id="ARBA00022475"/>
    </source>
</evidence>
<feature type="domain" description="Ig-like" evidence="17">
    <location>
        <begin position="88"/>
        <end position="162"/>
    </location>
</feature>
<evidence type="ECO:0000259" key="17">
    <source>
        <dbReference type="PROSITE" id="PS50835"/>
    </source>
</evidence>
<feature type="transmembrane region" description="Helical" evidence="16">
    <location>
        <begin position="177"/>
        <end position="199"/>
    </location>
</feature>
<evidence type="ECO:0000256" key="13">
    <source>
        <dbReference type="ARBA" id="ARBA00023319"/>
    </source>
</evidence>
<dbReference type="Gene3D" id="2.60.40.10">
    <property type="entry name" value="Immunoglobulins"/>
    <property type="match status" value="1"/>
</dbReference>
<gene>
    <name evidence="18" type="primary">CD3E</name>
</gene>
<dbReference type="PROSITE" id="PS51055">
    <property type="entry name" value="ITAM_1"/>
    <property type="match status" value="1"/>
</dbReference>
<proteinExistence type="predicted"/>
<keyword evidence="9" id="KW-1064">Adaptive immunity</keyword>
<evidence type="ECO:0000256" key="1">
    <source>
        <dbReference type="ARBA" id="ARBA00004251"/>
    </source>
</evidence>
<keyword evidence="19" id="KW-1185">Reference proteome</keyword>
<keyword evidence="5 16" id="KW-0812">Transmembrane</keyword>
<evidence type="ECO:0000256" key="10">
    <source>
        <dbReference type="ARBA" id="ARBA00023136"/>
    </source>
</evidence>
<evidence type="ECO:0000256" key="7">
    <source>
        <dbReference type="ARBA" id="ARBA00022859"/>
    </source>
</evidence>
<dbReference type="GO" id="GO:0010628">
    <property type="term" value="P:positive regulation of gene expression"/>
    <property type="evidence" value="ECO:0007669"/>
    <property type="project" value="UniProtKB-ARBA"/>
</dbReference>
<keyword evidence="3" id="KW-1003">Cell membrane</keyword>
<comment type="subcellular location">
    <subcellularLocation>
        <location evidence="1">Cell membrane</location>
        <topology evidence="1">Single-pass type I membrane protein</topology>
    </subcellularLocation>
</comment>
<reference evidence="18" key="3">
    <citation type="submission" date="2025-09" db="UniProtKB">
        <authorList>
            <consortium name="Ensembl"/>
        </authorList>
    </citation>
    <scope>IDENTIFICATION</scope>
</reference>
<sequence>MAELRWNEMKEPQWNPGPHRAGHVPSWGTGMATVPGWPEMVKLDHISVLLGIPGPSTLPNLCFFFLIYFLVGAWGQDDNDNPSEGTDPQIPTYQQYGVSISGDSVELTCPEEADDELIKWEKNGKDLPNESGKQLRLEEFSEVENGASYACYTDSSKEKSYLYLRARVCKNCVEVDLTTTVAIIVADVCVTLGLLLGVYHWSRNRKTKSTPVTRGAGGGGRPRGQKKERPPPVPNPDYEPIRKGHQDLYSGLNQRGT</sequence>
<dbReference type="InterPro" id="IPR015484">
    <property type="entry name" value="CD3_esu/gsu/dsu"/>
</dbReference>
<name>A0A673VCN8_SURSU</name>
<evidence type="ECO:0000256" key="11">
    <source>
        <dbReference type="ARBA" id="ARBA00023157"/>
    </source>
</evidence>
<feature type="compositionally biased region" description="Basic and acidic residues" evidence="15">
    <location>
        <begin position="1"/>
        <end position="11"/>
    </location>
</feature>
<reference evidence="18 19" key="1">
    <citation type="submission" date="2019-05" db="EMBL/GenBank/DDBJ databases">
        <title>A Chromosome-scale Meerkat (S. suricatta) Genome Assembly.</title>
        <authorList>
            <person name="Dudchenko O."/>
            <person name="Lieberman Aiden E."/>
            <person name="Tung J."/>
            <person name="Barreiro L.B."/>
            <person name="Clutton-Brock T.H."/>
        </authorList>
    </citation>
    <scope>NUCLEOTIDE SEQUENCE [LARGE SCALE GENOMIC DNA]</scope>
</reference>
<dbReference type="OMA" id="TITCPFE"/>